<feature type="transmembrane region" description="Helical" evidence="6">
    <location>
        <begin position="213"/>
        <end position="238"/>
    </location>
</feature>
<dbReference type="PANTHER" id="PTHR43701">
    <property type="entry name" value="MEMBRANE TRANSPORTER PROTEIN MJ0441-RELATED"/>
    <property type="match status" value="1"/>
</dbReference>
<evidence type="ECO:0000256" key="5">
    <source>
        <dbReference type="ARBA" id="ARBA00023136"/>
    </source>
</evidence>
<reference evidence="7 8" key="1">
    <citation type="submission" date="2017-04" db="EMBL/GenBank/DDBJ databases">
        <authorList>
            <person name="Afonso C.L."/>
            <person name="Miller P.J."/>
            <person name="Scott M.A."/>
            <person name="Spackman E."/>
            <person name="Goraichik I."/>
            <person name="Dimitrov K.M."/>
            <person name="Suarez D.L."/>
            <person name="Swayne D.E."/>
        </authorList>
    </citation>
    <scope>NUCLEOTIDE SEQUENCE [LARGE SCALE GENOMIC DNA]</scope>
    <source>
        <strain evidence="7 8">DSM 12555</strain>
    </source>
</reference>
<dbReference type="InterPro" id="IPR051598">
    <property type="entry name" value="TSUP/Inactive_protease-like"/>
</dbReference>
<gene>
    <name evidence="7" type="ORF">SAMN02745134_02981</name>
</gene>
<keyword evidence="4 6" id="KW-1133">Transmembrane helix</keyword>
<sequence length="271" mass="28931">MLNFLFLVPIGFLVGGFGTLIGAGGGFILVPILLLLYPHENADTITSISLAVVFFNSLAGTISYSRLKRIDYKSGIIFAIATIPGSIFGSLATGYMPRNLFNGIFGFIMILIGIFLIVRKTTSKSFSGEKKKRYLYRSVVDSDGIKYEFSYNPIIGVLISIVVGFLSSFLGIGGGIIHVPALVNFLNFPVHIATATSHFILVIMSFSGTMVHLINGVLSSSFIKVAALSIGAILGAPIGAKLSNKLKGNIIIKSLALALIIAGVRIFLMAF</sequence>
<evidence type="ECO:0000256" key="2">
    <source>
        <dbReference type="ARBA" id="ARBA00009142"/>
    </source>
</evidence>
<feature type="transmembrane region" description="Helical" evidence="6">
    <location>
        <begin position="250"/>
        <end position="268"/>
    </location>
</feature>
<dbReference type="Proteomes" id="UP000192468">
    <property type="component" value="Unassembled WGS sequence"/>
</dbReference>
<dbReference type="OrthoDB" id="9780109at2"/>
<feature type="transmembrane region" description="Helical" evidence="6">
    <location>
        <begin position="76"/>
        <end position="94"/>
    </location>
</feature>
<evidence type="ECO:0000313" key="7">
    <source>
        <dbReference type="EMBL" id="SMC26913.1"/>
    </source>
</evidence>
<evidence type="ECO:0000256" key="6">
    <source>
        <dbReference type="RuleBase" id="RU363041"/>
    </source>
</evidence>
<accession>A0A1W1XSI5</accession>
<evidence type="ECO:0000313" key="8">
    <source>
        <dbReference type="Proteomes" id="UP000192468"/>
    </source>
</evidence>
<dbReference type="AlphaFoldDB" id="A0A1W1XSI5"/>
<feature type="transmembrane region" description="Helical" evidence="6">
    <location>
        <begin position="154"/>
        <end position="179"/>
    </location>
</feature>
<feature type="transmembrane region" description="Helical" evidence="6">
    <location>
        <begin position="185"/>
        <end position="206"/>
    </location>
</feature>
<dbReference type="STRING" id="1121291.SAMN02745134_02981"/>
<dbReference type="EMBL" id="FWXH01000015">
    <property type="protein sequence ID" value="SMC26913.1"/>
    <property type="molecule type" value="Genomic_DNA"/>
</dbReference>
<feature type="transmembrane region" description="Helical" evidence="6">
    <location>
        <begin position="12"/>
        <end position="38"/>
    </location>
</feature>
<organism evidence="7 8">
    <name type="scientific">Clostridium acidisoli DSM 12555</name>
    <dbReference type="NCBI Taxonomy" id="1121291"/>
    <lineage>
        <taxon>Bacteria</taxon>
        <taxon>Bacillati</taxon>
        <taxon>Bacillota</taxon>
        <taxon>Clostridia</taxon>
        <taxon>Eubacteriales</taxon>
        <taxon>Clostridiaceae</taxon>
        <taxon>Clostridium</taxon>
    </lineage>
</organism>
<dbReference type="RefSeq" id="WP_084116807.1">
    <property type="nucleotide sequence ID" value="NZ_FWXH01000015.1"/>
</dbReference>
<keyword evidence="3 6" id="KW-0812">Transmembrane</keyword>
<protein>
    <recommendedName>
        <fullName evidence="6">Probable membrane transporter protein</fullName>
    </recommendedName>
</protein>
<keyword evidence="6" id="KW-1003">Cell membrane</keyword>
<evidence type="ECO:0000256" key="4">
    <source>
        <dbReference type="ARBA" id="ARBA00022989"/>
    </source>
</evidence>
<evidence type="ECO:0000256" key="3">
    <source>
        <dbReference type="ARBA" id="ARBA00022692"/>
    </source>
</evidence>
<proteinExistence type="inferred from homology"/>
<dbReference type="InterPro" id="IPR002781">
    <property type="entry name" value="TM_pro_TauE-like"/>
</dbReference>
<keyword evidence="5 6" id="KW-0472">Membrane</keyword>
<dbReference type="PANTHER" id="PTHR43701:SF2">
    <property type="entry name" value="MEMBRANE TRANSPORTER PROTEIN YJNA-RELATED"/>
    <property type="match status" value="1"/>
</dbReference>
<name>A0A1W1XSI5_9CLOT</name>
<keyword evidence="8" id="KW-1185">Reference proteome</keyword>
<feature type="transmembrane region" description="Helical" evidence="6">
    <location>
        <begin position="100"/>
        <end position="118"/>
    </location>
</feature>
<dbReference type="GO" id="GO:0005886">
    <property type="term" value="C:plasma membrane"/>
    <property type="evidence" value="ECO:0007669"/>
    <property type="project" value="UniProtKB-SubCell"/>
</dbReference>
<dbReference type="Pfam" id="PF01925">
    <property type="entry name" value="TauE"/>
    <property type="match status" value="1"/>
</dbReference>
<comment type="subcellular location">
    <subcellularLocation>
        <location evidence="6">Cell membrane</location>
        <topology evidence="6">Multi-pass membrane protein</topology>
    </subcellularLocation>
    <subcellularLocation>
        <location evidence="1">Membrane</location>
        <topology evidence="1">Multi-pass membrane protein</topology>
    </subcellularLocation>
</comment>
<evidence type="ECO:0000256" key="1">
    <source>
        <dbReference type="ARBA" id="ARBA00004141"/>
    </source>
</evidence>
<comment type="similarity">
    <text evidence="2 6">Belongs to the 4-toluene sulfonate uptake permease (TSUP) (TC 2.A.102) family.</text>
</comment>
<feature type="transmembrane region" description="Helical" evidence="6">
    <location>
        <begin position="44"/>
        <end position="64"/>
    </location>
</feature>